<comment type="caution">
    <text evidence="1">The sequence shown here is derived from an EMBL/GenBank/DDBJ whole genome shotgun (WGS) entry which is preliminary data.</text>
</comment>
<evidence type="ECO:0000313" key="1">
    <source>
        <dbReference type="EMBL" id="KAB1855020.1"/>
    </source>
</evidence>
<protein>
    <submittedName>
        <fullName evidence="1">Uncharacterized protein</fullName>
    </submittedName>
</protein>
<dbReference type="RefSeq" id="WP_151504605.1">
    <property type="nucleotide sequence ID" value="NZ_VXLD01000005.1"/>
</dbReference>
<dbReference type="AlphaFoldDB" id="A0A5N4WFD9"/>
<accession>A0A5N4WFD9</accession>
<gene>
    <name evidence="1" type="ORF">F4W09_09335</name>
</gene>
<evidence type="ECO:0000313" key="2">
    <source>
        <dbReference type="Proteomes" id="UP000325788"/>
    </source>
</evidence>
<dbReference type="Proteomes" id="UP000325788">
    <property type="component" value="Unassembled WGS sequence"/>
</dbReference>
<sequence length="180" mass="21658">MNEKKIYKQLTKWFPELKQNPLPKKKHRAKAEAFLTWLNSQESEQAAEYIMGLNIHQYLENGLAEHPFFQHMTTEIEMVQAQIQSRADPILKHYEQFEHVIGRFYRVQDQILEIILDEIYKFLKLQNFALLLLWGKEHYWLAVPNQPKKIEVFCELFNRQFDEAGLKVEKYQPSEMSWSI</sequence>
<name>A0A5N4WFD9_9GAMM</name>
<dbReference type="EMBL" id="VXLD01000005">
    <property type="protein sequence ID" value="KAB1855020.1"/>
    <property type="molecule type" value="Genomic_DNA"/>
</dbReference>
<reference evidence="1 2" key="1">
    <citation type="submission" date="2019-09" db="EMBL/GenBank/DDBJ databases">
        <title>Draft genome sequence of Acinetobacter tandoii W4-4-4 isolated from environmental water sample.</title>
        <authorList>
            <person name="Wee S.K."/>
            <person name="Yan B."/>
            <person name="Mustaffa S.B."/>
            <person name="Yap E.P.H."/>
        </authorList>
    </citation>
    <scope>NUCLEOTIDE SEQUENCE [LARGE SCALE GENOMIC DNA]</scope>
    <source>
        <strain evidence="1 2">W4-4-4</strain>
    </source>
</reference>
<proteinExistence type="predicted"/>
<organism evidence="1 2">
    <name type="scientific">Acinetobacter tandoii</name>
    <dbReference type="NCBI Taxonomy" id="202954"/>
    <lineage>
        <taxon>Bacteria</taxon>
        <taxon>Pseudomonadati</taxon>
        <taxon>Pseudomonadota</taxon>
        <taxon>Gammaproteobacteria</taxon>
        <taxon>Moraxellales</taxon>
        <taxon>Moraxellaceae</taxon>
        <taxon>Acinetobacter</taxon>
    </lineage>
</organism>